<dbReference type="SUPFAM" id="SSF159501">
    <property type="entry name" value="EreA/ChaN-like"/>
    <property type="match status" value="1"/>
</dbReference>
<dbReference type="InterPro" id="IPR007314">
    <property type="entry name" value="Cofac_haem-bd_dom"/>
</dbReference>
<dbReference type="PIRSF" id="PIRSF020419">
    <property type="entry name" value="Fe_uptake_reg_CjrA_prd"/>
    <property type="match status" value="1"/>
</dbReference>
<dbReference type="AlphaFoldDB" id="A0A8J6QQL1"/>
<feature type="domain" description="Haem-binding uptake Tiki superfamily ChaN" evidence="1">
    <location>
        <begin position="41"/>
        <end position="240"/>
    </location>
</feature>
<keyword evidence="3" id="KW-1185">Reference proteome</keyword>
<sequence length="289" mass="33050">MRSVRMLLLITIILWFQVISASAHPHILHVATGEILDFRQLVEKLEQTRVVFIGEQHDHAGHHQMQLEVIRTLAKQQEVAIGLEMFQAEDQQALDDWIAGTSSVEEFRQIYQRNWGWWSLYEPIFSYARQQQIPMVGINLPRSITRQVAISGFSSLDQEQVSFLGGMTCSVDATYEDFIRRAVGSHGHGSFDFLNFCEAQLVWDKAMAGYMSRYIQNNPKQTAIVLAGNGHAWKYGIPTQMADVGYKDYLVLLPEVAGRLTRHQVTLEDADFLWLDEGEGSWIANEEYN</sequence>
<dbReference type="Pfam" id="PF04187">
    <property type="entry name" value="Cofac_haem_bdg"/>
    <property type="match status" value="1"/>
</dbReference>
<dbReference type="Gene3D" id="3.40.50.11550">
    <property type="match status" value="1"/>
</dbReference>
<dbReference type="RefSeq" id="WP_191154895.1">
    <property type="nucleotide sequence ID" value="NZ_JACWUN010000006.1"/>
</dbReference>
<evidence type="ECO:0000313" key="2">
    <source>
        <dbReference type="EMBL" id="MBD1400418.1"/>
    </source>
</evidence>
<keyword evidence="2" id="KW-0449">Lipoprotein</keyword>
<comment type="caution">
    <text evidence="2">The sequence shown here is derived from an EMBL/GenBank/DDBJ whole genome shotgun (WGS) entry which is preliminary data.</text>
</comment>
<evidence type="ECO:0000313" key="3">
    <source>
        <dbReference type="Proteomes" id="UP000632828"/>
    </source>
</evidence>
<evidence type="ECO:0000259" key="1">
    <source>
        <dbReference type="Pfam" id="PF04187"/>
    </source>
</evidence>
<dbReference type="EMBL" id="JACWUN010000006">
    <property type="protein sequence ID" value="MBD1400418.1"/>
    <property type="molecule type" value="Genomic_DNA"/>
</dbReference>
<dbReference type="Proteomes" id="UP000632828">
    <property type="component" value="Unassembled WGS sequence"/>
</dbReference>
<name>A0A8J6QQL1_9BACT</name>
<proteinExistence type="predicted"/>
<dbReference type="CDD" id="cd14727">
    <property type="entry name" value="ChanN-like"/>
    <property type="match status" value="1"/>
</dbReference>
<protein>
    <submittedName>
        <fullName evidence="2">ChaN family lipoprotein</fullName>
    </submittedName>
</protein>
<reference evidence="2" key="1">
    <citation type="submission" date="2020-09" db="EMBL/GenBank/DDBJ databases">
        <title>Pelobacter alkaliphilus sp. nov., a novel anaerobic arsenate-reducing bacterium from terrestrial mud volcano.</title>
        <authorList>
            <person name="Khomyakova M.A."/>
            <person name="Merkel A.Y."/>
            <person name="Slobodkin A.I."/>
        </authorList>
    </citation>
    <scope>NUCLEOTIDE SEQUENCE</scope>
    <source>
        <strain evidence="2">M08fum</strain>
    </source>
</reference>
<gene>
    <name evidence="2" type="ORF">ICT70_07020</name>
</gene>
<organism evidence="2 3">
    <name type="scientific">Pelovirga terrestris</name>
    <dbReference type="NCBI Taxonomy" id="2771352"/>
    <lineage>
        <taxon>Bacteria</taxon>
        <taxon>Pseudomonadati</taxon>
        <taxon>Thermodesulfobacteriota</taxon>
        <taxon>Desulfuromonadia</taxon>
        <taxon>Geobacterales</taxon>
        <taxon>Geobacteraceae</taxon>
        <taxon>Pelovirga</taxon>
    </lineage>
</organism>
<accession>A0A8J6QQL1</accession>
<dbReference type="InterPro" id="IPR016773">
    <property type="entry name" value="Fe3_uptake_reg_CjrA_prd"/>
</dbReference>